<feature type="domain" description="Transglycosylase SLT" evidence="1">
    <location>
        <begin position="21"/>
        <end position="135"/>
    </location>
</feature>
<keyword evidence="3" id="KW-1185">Reference proteome</keyword>
<comment type="caution">
    <text evidence="2">The sequence shown here is derived from an EMBL/GenBank/DDBJ whole genome shotgun (WGS) entry which is preliminary data.</text>
</comment>
<evidence type="ECO:0000313" key="3">
    <source>
        <dbReference type="Proteomes" id="UP000589716"/>
    </source>
</evidence>
<sequence>MVRGQVQPPQAAARYKLTLLREAHSQWGLDAPVAAFAAQVHQESGWRADAVSHVGASGMAQFMPATARWWCERTSTPTADCLPHNPTWALRALVGYDKFLYDRAPARFNRFDRLWLALRGYNGGEGHWQAEARSTGLRAPTIAEIDRACGQARRAPVHCRENLHYPRRILLELQPRYAGWGAVWSPQP</sequence>
<dbReference type="EMBL" id="JACCKX010000001">
    <property type="protein sequence ID" value="NZA00836.1"/>
    <property type="molecule type" value="Genomic_DNA"/>
</dbReference>
<dbReference type="Gene3D" id="1.10.530.10">
    <property type="match status" value="1"/>
</dbReference>
<gene>
    <name evidence="2" type="ORF">H0I39_01850</name>
</gene>
<evidence type="ECO:0000259" key="1">
    <source>
        <dbReference type="Pfam" id="PF01464"/>
    </source>
</evidence>
<dbReference type="InterPro" id="IPR008258">
    <property type="entry name" value="Transglycosylase_SLT_dom_1"/>
</dbReference>
<dbReference type="Proteomes" id="UP000589716">
    <property type="component" value="Unassembled WGS sequence"/>
</dbReference>
<accession>A0A853IKE1</accession>
<organism evidence="2 3">
    <name type="scientific">Ottowia beijingensis</name>
    <dbReference type="NCBI Taxonomy" id="1207057"/>
    <lineage>
        <taxon>Bacteria</taxon>
        <taxon>Pseudomonadati</taxon>
        <taxon>Pseudomonadota</taxon>
        <taxon>Betaproteobacteria</taxon>
        <taxon>Burkholderiales</taxon>
        <taxon>Comamonadaceae</taxon>
        <taxon>Ottowia</taxon>
    </lineage>
</organism>
<dbReference type="Pfam" id="PF01464">
    <property type="entry name" value="SLT"/>
    <property type="match status" value="1"/>
</dbReference>
<dbReference type="InterPro" id="IPR023346">
    <property type="entry name" value="Lysozyme-like_dom_sf"/>
</dbReference>
<protein>
    <submittedName>
        <fullName evidence="2">Transglycosylase SLT domain-containing protein</fullName>
    </submittedName>
</protein>
<evidence type="ECO:0000313" key="2">
    <source>
        <dbReference type="EMBL" id="NZA00836.1"/>
    </source>
</evidence>
<proteinExistence type="predicted"/>
<name>A0A853IKE1_9BURK</name>
<dbReference type="SUPFAM" id="SSF53955">
    <property type="entry name" value="Lysozyme-like"/>
    <property type="match status" value="1"/>
</dbReference>
<dbReference type="AlphaFoldDB" id="A0A853IKE1"/>
<reference evidence="2 3" key="1">
    <citation type="submission" date="2020-07" db="EMBL/GenBank/DDBJ databases">
        <authorList>
            <person name="Maaloum M."/>
        </authorList>
    </citation>
    <scope>NUCLEOTIDE SEQUENCE [LARGE SCALE GENOMIC DNA]</scope>
    <source>
        <strain evidence="2 3">GCS-AN-3</strain>
    </source>
</reference>